<evidence type="ECO:0000313" key="3">
    <source>
        <dbReference type="Proteomes" id="UP000886833"/>
    </source>
</evidence>
<proteinExistence type="predicted"/>
<organism evidence="2 3">
    <name type="scientific">Candidatus Onthousia faecipullorum</name>
    <dbReference type="NCBI Taxonomy" id="2840887"/>
    <lineage>
        <taxon>Bacteria</taxon>
        <taxon>Bacillati</taxon>
        <taxon>Bacillota</taxon>
        <taxon>Bacilli</taxon>
        <taxon>Candidatus Onthousia</taxon>
    </lineage>
</organism>
<dbReference type="Gene3D" id="3.30.300.30">
    <property type="match status" value="1"/>
</dbReference>
<accession>A0A9D1GBH6</accession>
<dbReference type="Gene3D" id="3.40.50.12780">
    <property type="entry name" value="N-terminal domain of ligase-like"/>
    <property type="match status" value="1"/>
</dbReference>
<dbReference type="AlphaFoldDB" id="A0A9D1GBH6"/>
<dbReference type="PANTHER" id="PTHR43767">
    <property type="entry name" value="LONG-CHAIN-FATTY-ACID--COA LIGASE"/>
    <property type="match status" value="1"/>
</dbReference>
<dbReference type="Proteomes" id="UP000886833">
    <property type="component" value="Unassembled WGS sequence"/>
</dbReference>
<gene>
    <name evidence="2" type="ORF">IAB59_04560</name>
</gene>
<evidence type="ECO:0000259" key="1">
    <source>
        <dbReference type="Pfam" id="PF00501"/>
    </source>
</evidence>
<sequence length="630" mass="71237">MKNNDLKYSEYTDIDYYNNDAKDALIPEEVNPYEFQLKENEKYMNNVALVTEQGEKITYEEFHTRVDEYAKALKEKGVREGDRIAFAAGNVPSALYLKRALYKLGATVCAINPIETEAAMKSDIELVNPKMFIGINMFSKKFSTVSKKYGVDSLYFSPFDSVKTSMKEKTLLNLFMLYSKNFVFDKEERLSTYLKKTKNNNNNISIANDMNTYISDITFTGGSSGTHKGVMLNGNGLSTVTKGANYVLPLNPGDKFLGNLPEFMAFGAFAMQYALNRSLEIHLTSKAMPQDFAELLYKEQPNGVFGGPIQWNAYIDYVLKNADKNIYEKYKNLSKMGEKDQKEFYKIVRNTLENLDSTVKNRLDMSFLKAGVSGGEQLTSKTENLTNIIFDVFDAEDSLYNGLGMTEMWAPVCVKRGNLNSDGTIGHMLPFVGAKVVDPVTFEEVEKGKPGVLFVTGRGMMEGYYNNPLETSKVIVTDENGTRWLNSGDVAIIDPVTNEKKFIDRVKRNFVCGVENVYPQQIENLLSTIPEIKESIVTKIPSDDLQFVCKYHISLENSDIDIESLENKINTLIYGILGEAKLPHYIEYHETLPKSANGKLAWNVLQDADNEKYKNETLEKEKNINVKVLK</sequence>
<evidence type="ECO:0000313" key="2">
    <source>
        <dbReference type="EMBL" id="HIT37726.1"/>
    </source>
</evidence>
<reference evidence="2" key="1">
    <citation type="submission" date="2020-10" db="EMBL/GenBank/DDBJ databases">
        <authorList>
            <person name="Gilroy R."/>
        </authorList>
    </citation>
    <scope>NUCLEOTIDE SEQUENCE</scope>
    <source>
        <strain evidence="2">CHK195-26880</strain>
    </source>
</reference>
<dbReference type="SUPFAM" id="SSF56801">
    <property type="entry name" value="Acetyl-CoA synthetase-like"/>
    <property type="match status" value="1"/>
</dbReference>
<protein>
    <submittedName>
        <fullName evidence="2">Acyl--CoA ligase</fullName>
    </submittedName>
</protein>
<dbReference type="EMBL" id="DVKQ01000059">
    <property type="protein sequence ID" value="HIT37726.1"/>
    <property type="molecule type" value="Genomic_DNA"/>
</dbReference>
<dbReference type="InterPro" id="IPR050237">
    <property type="entry name" value="ATP-dep_AMP-bd_enzyme"/>
</dbReference>
<dbReference type="Pfam" id="PF00501">
    <property type="entry name" value="AMP-binding"/>
    <property type="match status" value="1"/>
</dbReference>
<dbReference type="InterPro" id="IPR045851">
    <property type="entry name" value="AMP-bd_C_sf"/>
</dbReference>
<dbReference type="PANTHER" id="PTHR43767:SF1">
    <property type="entry name" value="NONRIBOSOMAL PEPTIDE SYNTHASE PES1 (EUROFUNG)-RELATED"/>
    <property type="match status" value="1"/>
</dbReference>
<feature type="domain" description="AMP-dependent synthetase/ligase" evidence="1">
    <location>
        <begin position="40"/>
        <end position="465"/>
    </location>
</feature>
<reference evidence="2" key="2">
    <citation type="journal article" date="2021" name="PeerJ">
        <title>Extensive microbial diversity within the chicken gut microbiome revealed by metagenomics and culture.</title>
        <authorList>
            <person name="Gilroy R."/>
            <person name="Ravi A."/>
            <person name="Getino M."/>
            <person name="Pursley I."/>
            <person name="Horton D.L."/>
            <person name="Alikhan N.F."/>
            <person name="Baker D."/>
            <person name="Gharbi K."/>
            <person name="Hall N."/>
            <person name="Watson M."/>
            <person name="Adriaenssens E.M."/>
            <person name="Foster-Nyarko E."/>
            <person name="Jarju S."/>
            <person name="Secka A."/>
            <person name="Antonio M."/>
            <person name="Oren A."/>
            <person name="Chaudhuri R.R."/>
            <person name="La Ragione R."/>
            <person name="Hildebrand F."/>
            <person name="Pallen M.J."/>
        </authorList>
    </citation>
    <scope>NUCLEOTIDE SEQUENCE</scope>
    <source>
        <strain evidence="2">CHK195-26880</strain>
    </source>
</reference>
<keyword evidence="2" id="KW-0436">Ligase</keyword>
<dbReference type="InterPro" id="IPR000873">
    <property type="entry name" value="AMP-dep_synth/lig_dom"/>
</dbReference>
<comment type="caution">
    <text evidence="2">The sequence shown here is derived from an EMBL/GenBank/DDBJ whole genome shotgun (WGS) entry which is preliminary data.</text>
</comment>
<dbReference type="GO" id="GO:0016878">
    <property type="term" value="F:acid-thiol ligase activity"/>
    <property type="evidence" value="ECO:0007669"/>
    <property type="project" value="UniProtKB-ARBA"/>
</dbReference>
<dbReference type="InterPro" id="IPR042099">
    <property type="entry name" value="ANL_N_sf"/>
</dbReference>
<name>A0A9D1GBH6_9FIRM</name>